<name>C0CRM1_BLAHS</name>
<dbReference type="GeneID" id="86823339"/>
<reference evidence="3 4" key="1">
    <citation type="submission" date="2009-01" db="EMBL/GenBank/DDBJ databases">
        <authorList>
            <person name="Fulton L."/>
            <person name="Clifton S."/>
            <person name="Fulton B."/>
            <person name="Xu J."/>
            <person name="Minx P."/>
            <person name="Pepin K.H."/>
            <person name="Johnson M."/>
            <person name="Bhonagiri V."/>
            <person name="Nash W.E."/>
            <person name="Mardis E.R."/>
            <person name="Wilson R.K."/>
        </authorList>
    </citation>
    <scope>NUCLEOTIDE SEQUENCE [LARGE SCALE GENOMIC DNA]</scope>
    <source>
        <strain evidence="4">DSM 10507 / JCM 14656 / S5a33</strain>
    </source>
</reference>
<sequence>MGRKKNNKKLKQMRECHESAHMMSRYQYVMDSLLCKLRLIDADLKKDLKRPVVQKITGRIKTVESIRKKIEKKGLELNGNCVVNGLNDIVGVRAICFFRDDIYRVADAVRGQKDIKILKEKDYVAKPKRSGYQSIHLIVEVPVAYYETVEYVRAEIQIRSFAMDYWAELDYQMCYKKNAGEVEAIRKEICGYSDVMAQMDSKMIELRKRIEQETMKG</sequence>
<dbReference type="AlphaFoldDB" id="C0CRM1"/>
<dbReference type="InterPro" id="IPR043519">
    <property type="entry name" value="NT_sf"/>
</dbReference>
<protein>
    <recommendedName>
        <fullName evidence="2">RelA/SpoT domain-containing protein</fullName>
    </recommendedName>
</protein>
<dbReference type="PATRIC" id="fig|476272.21.peg.211"/>
<proteinExistence type="predicted"/>
<dbReference type="Gene3D" id="1.10.287.860">
    <property type="entry name" value="Nucleotidyltransferase"/>
    <property type="match status" value="1"/>
</dbReference>
<dbReference type="CDD" id="cd05399">
    <property type="entry name" value="NT_Rel-Spo_like"/>
    <property type="match status" value="1"/>
</dbReference>
<accession>C0CRM1</accession>
<dbReference type="EMBL" id="ACBZ01000187">
    <property type="protein sequence ID" value="EEG47636.1"/>
    <property type="molecule type" value="Genomic_DNA"/>
</dbReference>
<dbReference type="RefSeq" id="WP_005951985.1">
    <property type="nucleotide sequence ID" value="NZ_CP136423.1"/>
</dbReference>
<organism evidence="3 4">
    <name type="scientific">Blautia hydrogenotrophica (strain DSM 10507 / JCM 14656 / S5a33)</name>
    <name type="common">Ruminococcus hydrogenotrophicus</name>
    <dbReference type="NCBI Taxonomy" id="476272"/>
    <lineage>
        <taxon>Bacteria</taxon>
        <taxon>Bacillati</taxon>
        <taxon>Bacillota</taxon>
        <taxon>Clostridia</taxon>
        <taxon>Lachnospirales</taxon>
        <taxon>Lachnospiraceae</taxon>
        <taxon>Blautia</taxon>
    </lineage>
</organism>
<evidence type="ECO:0000313" key="4">
    <source>
        <dbReference type="Proteomes" id="UP000003100"/>
    </source>
</evidence>
<dbReference type="HOGENOM" id="CLU_077095_0_0_9"/>
<dbReference type="Pfam" id="PF04607">
    <property type="entry name" value="RelA_SpoT"/>
    <property type="match status" value="1"/>
</dbReference>
<dbReference type="SUPFAM" id="SSF81301">
    <property type="entry name" value="Nucleotidyltransferase"/>
    <property type="match status" value="1"/>
</dbReference>
<dbReference type="SMART" id="SM00954">
    <property type="entry name" value="RelA_SpoT"/>
    <property type="match status" value="1"/>
</dbReference>
<dbReference type="Gene3D" id="3.30.460.10">
    <property type="entry name" value="Beta Polymerase, domain 2"/>
    <property type="match status" value="1"/>
</dbReference>
<reference evidence="3 4" key="2">
    <citation type="submission" date="2009-02" db="EMBL/GenBank/DDBJ databases">
        <title>Draft genome sequence of Blautia hydrogenotrophica DSM 10507 (Ruminococcus hydrogenotrophicus DSM 10507).</title>
        <authorList>
            <person name="Sudarsanam P."/>
            <person name="Ley R."/>
            <person name="Guruge J."/>
            <person name="Turnbaugh P.J."/>
            <person name="Mahowald M."/>
            <person name="Liep D."/>
            <person name="Gordon J."/>
        </authorList>
    </citation>
    <scope>NUCLEOTIDE SEQUENCE [LARGE SCALE GENOMIC DNA]</scope>
    <source>
        <strain evidence="4">DSM 10507 / JCM 14656 / S5a33</strain>
    </source>
</reference>
<dbReference type="InterPro" id="IPR007685">
    <property type="entry name" value="RelA_SpoT"/>
</dbReference>
<dbReference type="PANTHER" id="PTHR47837:SF1">
    <property type="entry name" value="GTP PYROPHOSPHOKINASE YJBM"/>
    <property type="match status" value="1"/>
</dbReference>
<dbReference type="eggNOG" id="COG2357">
    <property type="taxonomic scope" value="Bacteria"/>
</dbReference>
<dbReference type="Proteomes" id="UP000003100">
    <property type="component" value="Unassembled WGS sequence"/>
</dbReference>
<comment type="caution">
    <text evidence="3">The sequence shown here is derived from an EMBL/GenBank/DDBJ whole genome shotgun (WGS) entry which is preliminary data.</text>
</comment>
<dbReference type="InterPro" id="IPR052366">
    <property type="entry name" value="GTP_Pyrophosphokinase"/>
</dbReference>
<comment type="pathway">
    <text evidence="1">Purine metabolism; ppGpp biosynthesis; ppGpp from GTP: step 1/2.</text>
</comment>
<dbReference type="UniPathway" id="UPA00908">
    <property type="reaction ID" value="UER00884"/>
</dbReference>
<evidence type="ECO:0000259" key="2">
    <source>
        <dbReference type="SMART" id="SM00954"/>
    </source>
</evidence>
<dbReference type="GO" id="GO:0015970">
    <property type="term" value="P:guanosine tetraphosphate biosynthetic process"/>
    <property type="evidence" value="ECO:0007669"/>
    <property type="project" value="UniProtKB-UniPathway"/>
</dbReference>
<dbReference type="PANTHER" id="PTHR47837">
    <property type="entry name" value="GTP PYROPHOSPHOKINASE YJBM"/>
    <property type="match status" value="1"/>
</dbReference>
<feature type="domain" description="RelA/SpoT" evidence="2">
    <location>
        <begin position="58"/>
        <end position="181"/>
    </location>
</feature>
<gene>
    <name evidence="3" type="ORF">RUMHYD_03535</name>
</gene>
<keyword evidence="4" id="KW-1185">Reference proteome</keyword>
<evidence type="ECO:0000256" key="1">
    <source>
        <dbReference type="ARBA" id="ARBA00004976"/>
    </source>
</evidence>
<evidence type="ECO:0000313" key="3">
    <source>
        <dbReference type="EMBL" id="EEG47636.1"/>
    </source>
</evidence>